<dbReference type="SMART" id="SM00919">
    <property type="entry name" value="Malic_M"/>
    <property type="match status" value="1"/>
</dbReference>
<dbReference type="GO" id="GO:0046872">
    <property type="term" value="F:metal ion binding"/>
    <property type="evidence" value="ECO:0007669"/>
    <property type="project" value="UniProtKB-KW"/>
</dbReference>
<dbReference type="GO" id="GO:0051287">
    <property type="term" value="F:NAD binding"/>
    <property type="evidence" value="ECO:0007669"/>
    <property type="project" value="InterPro"/>
</dbReference>
<evidence type="ECO:0000259" key="7">
    <source>
        <dbReference type="SMART" id="SM00919"/>
    </source>
</evidence>
<dbReference type="InParanoid" id="A0A371R8J5"/>
<dbReference type="InterPro" id="IPR036291">
    <property type="entry name" value="NAD(P)-bd_dom_sf"/>
</dbReference>
<dbReference type="InterPro" id="IPR012301">
    <property type="entry name" value="Malic_N_dom"/>
</dbReference>
<organism evidence="9 10">
    <name type="scientific">Parvularcula marina</name>
    <dbReference type="NCBI Taxonomy" id="2292771"/>
    <lineage>
        <taxon>Bacteria</taxon>
        <taxon>Pseudomonadati</taxon>
        <taxon>Pseudomonadota</taxon>
        <taxon>Alphaproteobacteria</taxon>
        <taxon>Parvularculales</taxon>
        <taxon>Parvularculaceae</taxon>
        <taxon>Parvularcula</taxon>
    </lineage>
</organism>
<dbReference type="InterPro" id="IPR051674">
    <property type="entry name" value="Malate_Decarboxylase"/>
</dbReference>
<dbReference type="Pfam" id="PF03949">
    <property type="entry name" value="Malic_M"/>
    <property type="match status" value="1"/>
</dbReference>
<evidence type="ECO:0000256" key="2">
    <source>
        <dbReference type="ARBA" id="ARBA00001946"/>
    </source>
</evidence>
<keyword evidence="5" id="KW-0479">Metal-binding</keyword>
<reference evidence="9 10" key="1">
    <citation type="submission" date="2018-08" db="EMBL/GenBank/DDBJ databases">
        <title>Parvularcula sp. SM1705, isolated from surface water of the South Sea China.</title>
        <authorList>
            <person name="Sun L."/>
        </authorList>
    </citation>
    <scope>NUCLEOTIDE SEQUENCE [LARGE SCALE GENOMIC DNA]</scope>
    <source>
        <strain evidence="9 10">SM1705</strain>
    </source>
</reference>
<dbReference type="Gene3D" id="3.40.50.720">
    <property type="entry name" value="NAD(P)-binding Rossmann-like Domain"/>
    <property type="match status" value="1"/>
</dbReference>
<dbReference type="Gene3D" id="3.40.50.10380">
    <property type="entry name" value="Malic enzyme, N-terminal domain"/>
    <property type="match status" value="1"/>
</dbReference>
<evidence type="ECO:0000256" key="4">
    <source>
        <dbReference type="ARBA" id="ARBA00008756"/>
    </source>
</evidence>
<dbReference type="FunFam" id="3.40.50.720:FF:000095">
    <property type="entry name" value="NADP-dependent malic enzyme"/>
    <property type="match status" value="1"/>
</dbReference>
<dbReference type="SUPFAM" id="SSF51735">
    <property type="entry name" value="NAD(P)-binding Rossmann-fold domains"/>
    <property type="match status" value="1"/>
</dbReference>
<dbReference type="CDD" id="cd05311">
    <property type="entry name" value="NAD_bind_2_malic_enz"/>
    <property type="match status" value="1"/>
</dbReference>
<dbReference type="InterPro" id="IPR045213">
    <property type="entry name" value="Malic_NAD-bd_bact_type"/>
</dbReference>
<gene>
    <name evidence="9" type="ORF">DX908_15585</name>
</gene>
<comment type="cofactor">
    <cofactor evidence="1">
        <name>Mn(2+)</name>
        <dbReference type="ChEBI" id="CHEBI:29035"/>
    </cofactor>
</comment>
<evidence type="ECO:0000256" key="6">
    <source>
        <dbReference type="ARBA" id="ARBA00023002"/>
    </source>
</evidence>
<dbReference type="FunFam" id="3.40.50.10380:FF:000003">
    <property type="entry name" value="NADP-dependent malic enzyme"/>
    <property type="match status" value="1"/>
</dbReference>
<feature type="domain" description="Malic enzyme NAD-binding" evidence="7">
    <location>
        <begin position="143"/>
        <end position="380"/>
    </location>
</feature>
<evidence type="ECO:0000313" key="9">
    <source>
        <dbReference type="EMBL" id="RFB01781.1"/>
    </source>
</evidence>
<dbReference type="EMBL" id="QUQO01000002">
    <property type="protein sequence ID" value="RFB01781.1"/>
    <property type="molecule type" value="Genomic_DNA"/>
</dbReference>
<dbReference type="GO" id="GO:0004470">
    <property type="term" value="F:malic enzyme activity"/>
    <property type="evidence" value="ECO:0007669"/>
    <property type="project" value="InterPro"/>
</dbReference>
<dbReference type="PANTHER" id="PTHR43237:SF4">
    <property type="entry name" value="NADP-DEPENDENT MALIC ENZYME"/>
    <property type="match status" value="1"/>
</dbReference>
<dbReference type="InterPro" id="IPR012302">
    <property type="entry name" value="Malic_NAD-bd"/>
</dbReference>
<comment type="caution">
    <text evidence="9">The sequence shown here is derived from an EMBL/GenBank/DDBJ whole genome shotgun (WGS) entry which is preliminary data.</text>
</comment>
<dbReference type="SUPFAM" id="SSF53223">
    <property type="entry name" value="Aminoacid dehydrogenase-like, N-terminal domain"/>
    <property type="match status" value="1"/>
</dbReference>
<dbReference type="GO" id="GO:0016616">
    <property type="term" value="F:oxidoreductase activity, acting on the CH-OH group of donors, NAD or NADP as acceptor"/>
    <property type="evidence" value="ECO:0007669"/>
    <property type="project" value="InterPro"/>
</dbReference>
<dbReference type="Proteomes" id="UP000264589">
    <property type="component" value="Unassembled WGS sequence"/>
</dbReference>
<comment type="similarity">
    <text evidence="3">In the N-terminal section; belongs to the malic enzymes family.</text>
</comment>
<evidence type="ECO:0000313" key="10">
    <source>
        <dbReference type="Proteomes" id="UP000264589"/>
    </source>
</evidence>
<dbReference type="AlphaFoldDB" id="A0A371R8J5"/>
<sequence length="386" mass="40435">MAAVTTKPLATQHDLSLAYSPGVAGPCLDIQKNPAAAYEMTNKSNTVAVISNGTAVLGLGNIGAMASKPVMEGKAALFKAFAGVDAVDICIDEKDPKKLADIISTLGPSFGGINLEDIKAPDCFIVEEICRERMDIPVFHDDQHGTATVIYAGLINALELTGRTLESLKLVVNGAGAAAIATLDLLTSQGLPKDNITLFDSQGCVTTSRKGLEARRAVYAKEGKGPKSLAKALEGADMFLGVSKAAALNPLWIAHMNKAPIIFALANPEPEVWPAHALEVASDAIVATGRSDFANQVNNVLCFPFLFRGALDARAHSITPAMQRAAALAIAELARSKPGKETTDAYPNDDFVFGQNYILPKPFDARLGEVVPAAVAQGAKEDGVAG</sequence>
<comment type="similarity">
    <text evidence="4">In the C-terminal section; belongs to the phosphate acetyltransferase and butyryltransferase family.</text>
</comment>
<proteinExistence type="inferred from homology"/>
<dbReference type="SMART" id="SM01274">
    <property type="entry name" value="malic"/>
    <property type="match status" value="1"/>
</dbReference>
<dbReference type="PANTHER" id="PTHR43237">
    <property type="entry name" value="NADP-DEPENDENT MALIC ENZYME"/>
    <property type="match status" value="1"/>
</dbReference>
<feature type="domain" description="Malic enzyme N-terminal" evidence="8">
    <location>
        <begin position="1"/>
        <end position="131"/>
    </location>
</feature>
<dbReference type="InterPro" id="IPR046346">
    <property type="entry name" value="Aminoacid_DH-like_N_sf"/>
</dbReference>
<keyword evidence="6" id="KW-0560">Oxidoreductase</keyword>
<evidence type="ECO:0000259" key="8">
    <source>
        <dbReference type="SMART" id="SM01274"/>
    </source>
</evidence>
<name>A0A371R8J5_9PROT</name>
<evidence type="ECO:0000256" key="1">
    <source>
        <dbReference type="ARBA" id="ARBA00001936"/>
    </source>
</evidence>
<protein>
    <submittedName>
        <fullName evidence="9">Malic enzyme</fullName>
    </submittedName>
</protein>
<dbReference type="InterPro" id="IPR037062">
    <property type="entry name" value="Malic_N_dom_sf"/>
</dbReference>
<accession>A0A371R8J5</accession>
<dbReference type="Pfam" id="PF00390">
    <property type="entry name" value="malic"/>
    <property type="match status" value="1"/>
</dbReference>
<evidence type="ECO:0000256" key="5">
    <source>
        <dbReference type="ARBA" id="ARBA00022723"/>
    </source>
</evidence>
<keyword evidence="10" id="KW-1185">Reference proteome</keyword>
<evidence type="ECO:0000256" key="3">
    <source>
        <dbReference type="ARBA" id="ARBA00007686"/>
    </source>
</evidence>
<dbReference type="OrthoDB" id="9805787at2"/>
<comment type="cofactor">
    <cofactor evidence="2">
        <name>Mg(2+)</name>
        <dbReference type="ChEBI" id="CHEBI:18420"/>
    </cofactor>
</comment>